<comment type="caution">
    <text evidence="2">The sequence shown here is derived from an EMBL/GenBank/DDBJ whole genome shotgun (WGS) entry which is preliminary data.</text>
</comment>
<accession>A0A4Z1BIP2</accession>
<name>A0A4Z1BIP2_9FLAO</name>
<gene>
    <name evidence="2" type="ORF">E4J94_16655</name>
</gene>
<keyword evidence="1" id="KW-0732">Signal</keyword>
<dbReference type="AlphaFoldDB" id="A0A4Z1BIP2"/>
<dbReference type="Proteomes" id="UP000297998">
    <property type="component" value="Unassembled WGS sequence"/>
</dbReference>
<sequence>MKKNVVSLLLLASGSVFGQAIIGENSNNYNIDLYPKTPEAYAFAKFVDIPEGSYTGVANFNIPIYTIQVDGLSIPIQLDYSTAGVKVDEIASRVGLGWNLNAGPSLTMQVVGARDKFDTRKIFDPGTFFPNDATSANNLSYQQAKNASGNTPEPLEEYKPDIYSYSIGNYSGKFIIDSQNLRGIPIPYYPIEIKKTNGTITIIDDQGNEFLFSNPMSSYSYNTCASVFGEVSNSTYTLGQILTKNKKVISYEYESFGRTMFATGFSEQKK</sequence>
<evidence type="ECO:0000256" key="1">
    <source>
        <dbReference type="SAM" id="SignalP"/>
    </source>
</evidence>
<organism evidence="2 3">
    <name type="scientific">Empedobacter tilapiae</name>
    <dbReference type="NCBI Taxonomy" id="2491114"/>
    <lineage>
        <taxon>Bacteria</taxon>
        <taxon>Pseudomonadati</taxon>
        <taxon>Bacteroidota</taxon>
        <taxon>Flavobacteriia</taxon>
        <taxon>Flavobacteriales</taxon>
        <taxon>Weeksellaceae</taxon>
        <taxon>Empedobacter</taxon>
    </lineage>
</organism>
<dbReference type="OrthoDB" id="9814627at2"/>
<feature type="signal peptide" evidence="1">
    <location>
        <begin position="1"/>
        <end position="18"/>
    </location>
</feature>
<proteinExistence type="predicted"/>
<protein>
    <submittedName>
        <fullName evidence="2">Uncharacterized protein</fullName>
    </submittedName>
</protein>
<keyword evidence="3" id="KW-1185">Reference proteome</keyword>
<evidence type="ECO:0000313" key="3">
    <source>
        <dbReference type="Proteomes" id="UP000297998"/>
    </source>
</evidence>
<dbReference type="RefSeq" id="WP_135836913.1">
    <property type="nucleotide sequence ID" value="NZ_SRPE01000016.1"/>
</dbReference>
<dbReference type="EMBL" id="SRPE01000016">
    <property type="protein sequence ID" value="TGN21925.1"/>
    <property type="molecule type" value="Genomic_DNA"/>
</dbReference>
<evidence type="ECO:0000313" key="2">
    <source>
        <dbReference type="EMBL" id="TGN21925.1"/>
    </source>
</evidence>
<reference evidence="2 3" key="1">
    <citation type="submission" date="2019-03" db="EMBL/GenBank/DDBJ databases">
        <title>Empedobacter tilapiae sp. nov., isolated from an intestine of Nile tilapia Oreochromis niloticus.</title>
        <authorList>
            <person name="Kim Y.-O."/>
            <person name="Yoon J.-H."/>
        </authorList>
    </citation>
    <scope>NUCLEOTIDE SEQUENCE [LARGE SCALE GENOMIC DNA]</scope>
    <source>
        <strain evidence="2 3">MRS2</strain>
    </source>
</reference>
<feature type="chain" id="PRO_5021394136" evidence="1">
    <location>
        <begin position="19"/>
        <end position="270"/>
    </location>
</feature>